<sequence length="322" mass="34755">MSSSTPPSATTTSRPAPETTPVGRALQRIQREHPNLSTTVAAIKTLTECIQISKAATLSELIKDLEAQADILKLFRHQNVAIVAACDLFSRFLRDSHHDVFNLDATKERIIAAGNDLVDKSDETRAAIARHAAKHIIQEDDVVLVHSYSRVVVRALIHARRENTRFKVIICEGHAGRGRALGHATAAELRAHGIPTALIPDTALGYVIDTVSFILVGAEGVVQNGGLVNGLGTFTIALVAKSASKPFYVMAESYKFVKLFPLTQYDLPFHDPALIDVSGSDASSSRLPGADYTPPPFITLIVTEYGAFSPGRVADVMIAMTH</sequence>
<dbReference type="GO" id="GO:0003743">
    <property type="term" value="F:translation initiation factor activity"/>
    <property type="evidence" value="ECO:0007669"/>
    <property type="project" value="UniProtKB-KW"/>
</dbReference>
<evidence type="ECO:0000256" key="7">
    <source>
        <dbReference type="ARBA" id="ARBA00044236"/>
    </source>
</evidence>
<evidence type="ECO:0000256" key="10">
    <source>
        <dbReference type="SAM" id="MobiDB-lite"/>
    </source>
</evidence>
<evidence type="ECO:0000256" key="5">
    <source>
        <dbReference type="ARBA" id="ARBA00022917"/>
    </source>
</evidence>
<dbReference type="GO" id="GO:0005085">
    <property type="term" value="F:guanyl-nucleotide exchange factor activity"/>
    <property type="evidence" value="ECO:0007669"/>
    <property type="project" value="TreeGrafter"/>
</dbReference>
<evidence type="ECO:0000313" key="11">
    <source>
        <dbReference type="EMBL" id="RKO99705.1"/>
    </source>
</evidence>
<dbReference type="Gene3D" id="1.20.120.1070">
    <property type="entry name" value="Translation initiation factor eIF-2B, N-terminal domain"/>
    <property type="match status" value="1"/>
</dbReference>
<dbReference type="SUPFAM" id="SSF100950">
    <property type="entry name" value="NagB/RpiA/CoA transferase-like"/>
    <property type="match status" value="1"/>
</dbReference>
<comment type="similarity">
    <text evidence="2 9">Belongs to the eIF-2B alpha/beta/delta subunits family.</text>
</comment>
<accession>A0A4P9X3T7</accession>
<dbReference type="InterPro" id="IPR051501">
    <property type="entry name" value="eIF2B_alpha/beta/delta"/>
</dbReference>
<dbReference type="PANTHER" id="PTHR45860:SF1">
    <property type="entry name" value="TRANSLATION INITIATION FACTOR EIF-2B SUBUNIT ALPHA"/>
    <property type="match status" value="1"/>
</dbReference>
<dbReference type="InterPro" id="IPR042528">
    <property type="entry name" value="elF-2B_alpha_N"/>
</dbReference>
<evidence type="ECO:0000256" key="2">
    <source>
        <dbReference type="ARBA" id="ARBA00007251"/>
    </source>
</evidence>
<evidence type="ECO:0000256" key="9">
    <source>
        <dbReference type="RuleBase" id="RU003814"/>
    </source>
</evidence>
<evidence type="ECO:0000256" key="1">
    <source>
        <dbReference type="ARBA" id="ARBA00004514"/>
    </source>
</evidence>
<keyword evidence="3" id="KW-0963">Cytoplasm</keyword>
<keyword evidence="12" id="KW-1185">Reference proteome</keyword>
<reference evidence="12" key="1">
    <citation type="journal article" date="2018" name="Nat. Microbiol.">
        <title>Leveraging single-cell genomics to expand the fungal tree of life.</title>
        <authorList>
            <person name="Ahrendt S.R."/>
            <person name="Quandt C.A."/>
            <person name="Ciobanu D."/>
            <person name="Clum A."/>
            <person name="Salamov A."/>
            <person name="Andreopoulos B."/>
            <person name="Cheng J.F."/>
            <person name="Woyke T."/>
            <person name="Pelin A."/>
            <person name="Henrissat B."/>
            <person name="Reynolds N.K."/>
            <person name="Benny G.L."/>
            <person name="Smith M.E."/>
            <person name="James T.Y."/>
            <person name="Grigoriev I.V."/>
        </authorList>
    </citation>
    <scope>NUCLEOTIDE SEQUENCE [LARGE SCALE GENOMIC DNA]</scope>
    <source>
        <strain evidence="12">ATCC 52028</strain>
    </source>
</reference>
<evidence type="ECO:0000256" key="8">
    <source>
        <dbReference type="ARBA" id="ARBA00046432"/>
    </source>
</evidence>
<evidence type="ECO:0000313" key="12">
    <source>
        <dbReference type="Proteomes" id="UP000274922"/>
    </source>
</evidence>
<keyword evidence="5" id="KW-0648">Protein biosynthesis</keyword>
<dbReference type="GO" id="GO:0005829">
    <property type="term" value="C:cytosol"/>
    <property type="evidence" value="ECO:0007669"/>
    <property type="project" value="UniProtKB-SubCell"/>
</dbReference>
<feature type="region of interest" description="Disordered" evidence="10">
    <location>
        <begin position="1"/>
        <end position="21"/>
    </location>
</feature>
<comment type="subcellular location">
    <subcellularLocation>
        <location evidence="1">Cytoplasm</location>
        <location evidence="1">Cytosol</location>
    </subcellularLocation>
</comment>
<dbReference type="InterPro" id="IPR037171">
    <property type="entry name" value="NagB/RpiA_transferase-like"/>
</dbReference>
<dbReference type="STRING" id="1555241.A0A4P9X3T7"/>
<dbReference type="Proteomes" id="UP000274922">
    <property type="component" value="Unassembled WGS sequence"/>
</dbReference>
<dbReference type="GO" id="GO:0005851">
    <property type="term" value="C:eukaryotic translation initiation factor 2B complex"/>
    <property type="evidence" value="ECO:0007669"/>
    <property type="project" value="TreeGrafter"/>
</dbReference>
<evidence type="ECO:0000256" key="6">
    <source>
        <dbReference type="ARBA" id="ARBA00044208"/>
    </source>
</evidence>
<dbReference type="InterPro" id="IPR042529">
    <property type="entry name" value="IF_2B-like_C"/>
</dbReference>
<dbReference type="OrthoDB" id="10249309at2759"/>
<organism evidence="11 12">
    <name type="scientific">Caulochytrium protostelioides</name>
    <dbReference type="NCBI Taxonomy" id="1555241"/>
    <lineage>
        <taxon>Eukaryota</taxon>
        <taxon>Fungi</taxon>
        <taxon>Fungi incertae sedis</taxon>
        <taxon>Chytridiomycota</taxon>
        <taxon>Chytridiomycota incertae sedis</taxon>
        <taxon>Chytridiomycetes</taxon>
        <taxon>Caulochytriales</taxon>
        <taxon>Caulochytriaceae</taxon>
        <taxon>Caulochytrium</taxon>
    </lineage>
</organism>
<evidence type="ECO:0000256" key="4">
    <source>
        <dbReference type="ARBA" id="ARBA00022540"/>
    </source>
</evidence>
<dbReference type="AlphaFoldDB" id="A0A4P9X3T7"/>
<dbReference type="InterPro" id="IPR000649">
    <property type="entry name" value="IF-2B-related"/>
</dbReference>
<dbReference type="Gene3D" id="3.40.50.10470">
    <property type="entry name" value="Translation initiation factor eif-2b, domain 2"/>
    <property type="match status" value="1"/>
</dbReference>
<dbReference type="Pfam" id="PF01008">
    <property type="entry name" value="IF-2B"/>
    <property type="match status" value="1"/>
</dbReference>
<name>A0A4P9X3T7_9FUNG</name>
<proteinExistence type="inferred from homology"/>
<protein>
    <recommendedName>
        <fullName evidence="6">Translation initiation factor eIF2B subunit alpha</fullName>
    </recommendedName>
    <alternativeName>
        <fullName evidence="7">eIF2B GDP-GTP exchange factor subunit alpha</fullName>
    </alternativeName>
</protein>
<comment type="subunit">
    <text evidence="8">Component of the translation initiation factor 2B (eIF2B) complex which is a heterodecamer of two sets of five different subunits: alpha, beta, gamma, delta and epsilon. Subunits alpha, beta and delta comprise a regulatory subcomplex and subunits epsilon and gamma comprise a catalytic subcomplex. Within the complex, the hexameric regulatory complex resides at the center, with the two heterodimeric catalytic subcomplexes bound on opposite sides.</text>
</comment>
<dbReference type="EMBL" id="ML014263">
    <property type="protein sequence ID" value="RKO99705.1"/>
    <property type="molecule type" value="Genomic_DNA"/>
</dbReference>
<evidence type="ECO:0000256" key="3">
    <source>
        <dbReference type="ARBA" id="ARBA00022490"/>
    </source>
</evidence>
<keyword evidence="4" id="KW-0396">Initiation factor</keyword>
<dbReference type="PANTHER" id="PTHR45860">
    <property type="entry name" value="TRANSLATION INITIATION FACTOR EIF-2B SUBUNIT ALPHA"/>
    <property type="match status" value="1"/>
</dbReference>
<gene>
    <name evidence="11" type="ORF">CXG81DRAFT_14160</name>
</gene>